<keyword evidence="2" id="KW-1185">Reference proteome</keyword>
<evidence type="ECO:0000313" key="2">
    <source>
        <dbReference type="Proteomes" id="UP000608420"/>
    </source>
</evidence>
<sequence>MSEPLVFDGVGKIWTRELDGTLKYIDEKINSVMFAPQFAWEKVFGGESGYAFHLTAQDLADTLSIEVPRYSPLLAELSQGAATEEGEVTFDENEEGILTSSGYQIKAPEKFNGTFVDGSEEVYMKSPEGKLTKLERAAVTPTKDQYTITADGKITSDTANDDSNIIVVYKWKKDKGTRNGFKGTRKPKPFKFIHRFELTNDRTGEPVQVQLTVYKAIGGGTLNVGATRKTPSTSTLALEVLEPDVTPDNPNGYAAEIIFSM</sequence>
<name>A0ABQ1VRG6_9BACL</name>
<gene>
    <name evidence="1" type="ORF">GCM10010913_05480</name>
</gene>
<comment type="caution">
    <text evidence="1">The sequence shown here is derived from an EMBL/GenBank/DDBJ whole genome shotgun (WGS) entry which is preliminary data.</text>
</comment>
<protein>
    <submittedName>
        <fullName evidence="1">Uncharacterized protein</fullName>
    </submittedName>
</protein>
<evidence type="ECO:0000313" key="1">
    <source>
        <dbReference type="EMBL" id="GGF86906.1"/>
    </source>
</evidence>
<dbReference type="EMBL" id="BMIW01000003">
    <property type="protein sequence ID" value="GGF86906.1"/>
    <property type="molecule type" value="Genomic_DNA"/>
</dbReference>
<organism evidence="1 2">
    <name type="scientific">Paenibacillus aceti</name>
    <dbReference type="NCBI Taxonomy" id="1820010"/>
    <lineage>
        <taxon>Bacteria</taxon>
        <taxon>Bacillati</taxon>
        <taxon>Bacillota</taxon>
        <taxon>Bacilli</taxon>
        <taxon>Bacillales</taxon>
        <taxon>Paenibacillaceae</taxon>
        <taxon>Paenibacillus</taxon>
    </lineage>
</organism>
<dbReference type="Proteomes" id="UP000608420">
    <property type="component" value="Unassembled WGS sequence"/>
</dbReference>
<dbReference type="RefSeq" id="WP_120462529.1">
    <property type="nucleotide sequence ID" value="NZ_BMIW01000003.1"/>
</dbReference>
<proteinExistence type="predicted"/>
<reference evidence="2" key="1">
    <citation type="journal article" date="2019" name="Int. J. Syst. Evol. Microbiol.">
        <title>The Global Catalogue of Microorganisms (GCM) 10K type strain sequencing project: providing services to taxonomists for standard genome sequencing and annotation.</title>
        <authorList>
            <consortium name="The Broad Institute Genomics Platform"/>
            <consortium name="The Broad Institute Genome Sequencing Center for Infectious Disease"/>
            <person name="Wu L."/>
            <person name="Ma J."/>
        </authorList>
    </citation>
    <scope>NUCLEOTIDE SEQUENCE [LARGE SCALE GENOMIC DNA]</scope>
    <source>
        <strain evidence="2">CGMCC 1.15420</strain>
    </source>
</reference>
<accession>A0ABQ1VRG6</accession>